<comment type="similarity">
    <text evidence="14">In the N-terminal section; belongs to the cytochrome b5 family.</text>
</comment>
<evidence type="ECO:0000259" key="19">
    <source>
        <dbReference type="PROSITE" id="PS51349"/>
    </source>
</evidence>
<dbReference type="GO" id="GO:0005758">
    <property type="term" value="C:mitochondrial intermembrane space"/>
    <property type="evidence" value="ECO:0007669"/>
    <property type="project" value="UniProtKB-SubCell"/>
</dbReference>
<dbReference type="SMART" id="SM01117">
    <property type="entry name" value="Cyt-b5"/>
    <property type="match status" value="1"/>
</dbReference>
<evidence type="ECO:0000256" key="12">
    <source>
        <dbReference type="ARBA" id="ARBA00052399"/>
    </source>
</evidence>
<evidence type="ECO:0000256" key="13">
    <source>
        <dbReference type="ARBA" id="ARBA00061137"/>
    </source>
</evidence>
<dbReference type="PROSITE" id="PS51349">
    <property type="entry name" value="FMN_HYDROXY_ACID_DH_2"/>
    <property type="match status" value="1"/>
</dbReference>
<evidence type="ECO:0000256" key="14">
    <source>
        <dbReference type="ARBA" id="ARBA00061589"/>
    </source>
</evidence>
<keyword evidence="10" id="KW-0408">Iron</keyword>
<evidence type="ECO:0000256" key="8">
    <source>
        <dbReference type="ARBA" id="ARBA00022723"/>
    </source>
</evidence>
<evidence type="ECO:0000256" key="10">
    <source>
        <dbReference type="ARBA" id="ARBA00023004"/>
    </source>
</evidence>
<evidence type="ECO:0000313" key="21">
    <source>
        <dbReference type="Proteomes" id="UP001244011"/>
    </source>
</evidence>
<keyword evidence="11" id="KW-0496">Mitochondrion</keyword>
<dbReference type="PROSITE" id="PS50255">
    <property type="entry name" value="CYTOCHROME_B5_2"/>
    <property type="match status" value="1"/>
</dbReference>
<evidence type="ECO:0000256" key="5">
    <source>
        <dbReference type="ARBA" id="ARBA00022617"/>
    </source>
</evidence>
<dbReference type="InterPro" id="IPR037458">
    <property type="entry name" value="L-MDH/L-LDH_FMN-bd"/>
</dbReference>
<dbReference type="PANTHER" id="PTHR10578:SF104">
    <property type="entry name" value="CYTOCHROME B2, MITOCHONDRIAL-RELATED"/>
    <property type="match status" value="1"/>
</dbReference>
<evidence type="ECO:0000256" key="6">
    <source>
        <dbReference type="ARBA" id="ARBA00022630"/>
    </source>
</evidence>
<dbReference type="PANTHER" id="PTHR10578">
    <property type="entry name" value="S -2-HYDROXY-ACID OXIDASE-RELATED"/>
    <property type="match status" value="1"/>
</dbReference>
<keyword evidence="7" id="KW-0288">FMN</keyword>
<evidence type="ECO:0000256" key="11">
    <source>
        <dbReference type="ARBA" id="ARBA00023128"/>
    </source>
</evidence>
<evidence type="ECO:0000256" key="17">
    <source>
        <dbReference type="SAM" id="MobiDB-lite"/>
    </source>
</evidence>
<dbReference type="GO" id="GO:0046872">
    <property type="term" value="F:metal ion binding"/>
    <property type="evidence" value="ECO:0007669"/>
    <property type="project" value="UniProtKB-KW"/>
</dbReference>
<protein>
    <recommendedName>
        <fullName evidence="16">L-lactate dehydrogenase (cytochrome)</fullName>
        <ecNumber evidence="15">1.1.2.3</ecNumber>
    </recommendedName>
</protein>
<dbReference type="Gene3D" id="3.20.20.70">
    <property type="entry name" value="Aldolase class I"/>
    <property type="match status" value="1"/>
</dbReference>
<feature type="region of interest" description="Disordered" evidence="17">
    <location>
        <begin position="84"/>
        <end position="104"/>
    </location>
</feature>
<evidence type="ECO:0000256" key="15">
    <source>
        <dbReference type="ARBA" id="ARBA00066458"/>
    </source>
</evidence>
<comment type="subcellular location">
    <subcellularLocation>
        <location evidence="3">Mitochondrion intermembrane space</location>
    </subcellularLocation>
</comment>
<feature type="domain" description="FMN hydroxy acid dehydrogenase" evidence="19">
    <location>
        <begin position="111"/>
        <end position="470"/>
    </location>
</feature>
<dbReference type="Pfam" id="PF01070">
    <property type="entry name" value="FMN_dh"/>
    <property type="match status" value="1"/>
</dbReference>
<dbReference type="InterPro" id="IPR037396">
    <property type="entry name" value="FMN_HAD"/>
</dbReference>
<accession>A0AAJ0FCJ9</accession>
<gene>
    <name evidence="20" type="ORF">QBC33DRAFT_548925</name>
</gene>
<dbReference type="GeneID" id="85312105"/>
<dbReference type="SUPFAM" id="SSF51395">
    <property type="entry name" value="FMN-linked oxidoreductases"/>
    <property type="match status" value="1"/>
</dbReference>
<comment type="similarity">
    <text evidence="13">In the C-terminal section; belongs to the FMN-dependent alpha-hydroxy acid dehydrogenase family.</text>
</comment>
<keyword evidence="9" id="KW-0560">Oxidoreductase</keyword>
<evidence type="ECO:0000256" key="4">
    <source>
        <dbReference type="ARBA" id="ARBA00011881"/>
    </source>
</evidence>
<evidence type="ECO:0000256" key="16">
    <source>
        <dbReference type="ARBA" id="ARBA00068515"/>
    </source>
</evidence>
<evidence type="ECO:0000256" key="2">
    <source>
        <dbReference type="ARBA" id="ARBA00001970"/>
    </source>
</evidence>
<comment type="caution">
    <text evidence="20">The sequence shown here is derived from an EMBL/GenBank/DDBJ whole genome shotgun (WGS) entry which is preliminary data.</text>
</comment>
<reference evidence="20" key="1">
    <citation type="submission" date="2023-06" db="EMBL/GenBank/DDBJ databases">
        <title>Genome-scale phylogeny and comparative genomics of the fungal order Sordariales.</title>
        <authorList>
            <consortium name="Lawrence Berkeley National Laboratory"/>
            <person name="Hensen N."/>
            <person name="Bonometti L."/>
            <person name="Westerberg I."/>
            <person name="Brannstrom I.O."/>
            <person name="Guillou S."/>
            <person name="Cros-Aarteil S."/>
            <person name="Calhoun S."/>
            <person name="Haridas S."/>
            <person name="Kuo A."/>
            <person name="Mondo S."/>
            <person name="Pangilinan J."/>
            <person name="Riley R."/>
            <person name="Labutti K."/>
            <person name="Andreopoulos B."/>
            <person name="Lipzen A."/>
            <person name="Chen C."/>
            <person name="Yanf M."/>
            <person name="Daum C."/>
            <person name="Ng V."/>
            <person name="Clum A."/>
            <person name="Steindorff A."/>
            <person name="Ohm R."/>
            <person name="Martin F."/>
            <person name="Silar P."/>
            <person name="Natvig D."/>
            <person name="Lalanne C."/>
            <person name="Gautier V."/>
            <person name="Ament-Velasquez S.L."/>
            <person name="Kruys A."/>
            <person name="Hutchinson M.I."/>
            <person name="Powell A.J."/>
            <person name="Barry K."/>
            <person name="Miller A.N."/>
            <person name="Grigoriev I.V."/>
            <person name="Debuchy R."/>
            <person name="Gladieux P."/>
            <person name="Thoren M.H."/>
            <person name="Johannesson H."/>
        </authorList>
    </citation>
    <scope>NUCLEOTIDE SEQUENCE</scope>
    <source>
        <strain evidence="20">8032-3</strain>
    </source>
</reference>
<dbReference type="GO" id="GO:0004460">
    <property type="term" value="F:L-lactate dehydrogenase (cytochrome) activity"/>
    <property type="evidence" value="ECO:0007669"/>
    <property type="project" value="UniProtKB-EC"/>
</dbReference>
<keyword evidence="8" id="KW-0479">Metal-binding</keyword>
<dbReference type="InterPro" id="IPR001199">
    <property type="entry name" value="Cyt_B5-like_heme/steroid-bd"/>
</dbReference>
<evidence type="ECO:0000256" key="3">
    <source>
        <dbReference type="ARBA" id="ARBA00004569"/>
    </source>
</evidence>
<evidence type="ECO:0000313" key="20">
    <source>
        <dbReference type="EMBL" id="KAK1763676.1"/>
    </source>
</evidence>
<organism evidence="20 21">
    <name type="scientific">Phialemonium atrogriseum</name>
    <dbReference type="NCBI Taxonomy" id="1093897"/>
    <lineage>
        <taxon>Eukaryota</taxon>
        <taxon>Fungi</taxon>
        <taxon>Dikarya</taxon>
        <taxon>Ascomycota</taxon>
        <taxon>Pezizomycotina</taxon>
        <taxon>Sordariomycetes</taxon>
        <taxon>Sordariomycetidae</taxon>
        <taxon>Cephalothecales</taxon>
        <taxon>Cephalothecaceae</taxon>
        <taxon>Phialemonium</taxon>
    </lineage>
</organism>
<dbReference type="RefSeq" id="XP_060279889.1">
    <property type="nucleotide sequence ID" value="XM_060428918.1"/>
</dbReference>
<comment type="cofactor">
    <cofactor evidence="1">
        <name>FMN</name>
        <dbReference type="ChEBI" id="CHEBI:58210"/>
    </cofactor>
</comment>
<evidence type="ECO:0000256" key="9">
    <source>
        <dbReference type="ARBA" id="ARBA00023002"/>
    </source>
</evidence>
<comment type="subunit">
    <text evidence="4">Homotetramer.</text>
</comment>
<dbReference type="InterPro" id="IPR013785">
    <property type="entry name" value="Aldolase_TIM"/>
</dbReference>
<proteinExistence type="inferred from homology"/>
<evidence type="ECO:0000259" key="18">
    <source>
        <dbReference type="PROSITE" id="PS50255"/>
    </source>
</evidence>
<dbReference type="InterPro" id="IPR000262">
    <property type="entry name" value="FMN-dep_DH"/>
</dbReference>
<keyword evidence="21" id="KW-1185">Reference proteome</keyword>
<dbReference type="InterPro" id="IPR036400">
    <property type="entry name" value="Cyt_B5-like_heme/steroid_sf"/>
</dbReference>
<sequence length="491" mass="53389">MTSKIPITASELRKRSSPENCWLAVDGAVWDLTEFAPEHPGGADIIYKYAGRDATAIYNSIHAPSLIQTELGASKRIGDFDSSNVLPDSDISEDPEPAVSPLPAKTAAGRRPLQTLISSHDFEQAASENLSEKAWAFFSSAATDCITEKANAAYFGRMWLRPRILRNVREVSTRTKMLGNDVSLPLFVSPTAMAKLAHPDGELAIAKGCSKYNIAQTISTNASFPMTDIASSTDIPLFFQLYVNKDRAASEKLLKQAEQCGMRGIFVTVDQPTPGKREADERIKADAAALRPTPNGAVARNDTKGSGLGRTMSGYIDSTTSWQDIKWLRSVTRLPIVLKGVQTAADAILAVEHGIDGLLIGNHGGRSLDTSTPAILVLLELQLRCPDIFRHIEVYLDGGIRRGTDIFKALCLGAKAVGMGRSFLYAANYGSEGVEQLIEIMKDEFETTMRMMGCTDLSQLHPGLLNTCEVDNMIPRTLDRGLGPMVPKSRL</sequence>
<keyword evidence="5" id="KW-0349">Heme</keyword>
<dbReference type="SUPFAM" id="SSF55856">
    <property type="entry name" value="Cytochrome b5-like heme/steroid binding domain"/>
    <property type="match status" value="1"/>
</dbReference>
<evidence type="ECO:0000256" key="7">
    <source>
        <dbReference type="ARBA" id="ARBA00022643"/>
    </source>
</evidence>
<dbReference type="EC" id="1.1.2.3" evidence="15"/>
<comment type="cofactor">
    <cofactor evidence="2">
        <name>heme b</name>
        <dbReference type="ChEBI" id="CHEBI:60344"/>
    </cofactor>
</comment>
<comment type="catalytic activity">
    <reaction evidence="12">
        <text>(S)-lactate + 2 Fe(III)-[cytochrome c] = 2 Fe(II)-[cytochrome c] + pyruvate + 2 H(+)</text>
        <dbReference type="Rhea" id="RHEA:19909"/>
        <dbReference type="Rhea" id="RHEA-COMP:10350"/>
        <dbReference type="Rhea" id="RHEA-COMP:14399"/>
        <dbReference type="ChEBI" id="CHEBI:15361"/>
        <dbReference type="ChEBI" id="CHEBI:15378"/>
        <dbReference type="ChEBI" id="CHEBI:16651"/>
        <dbReference type="ChEBI" id="CHEBI:29033"/>
        <dbReference type="ChEBI" id="CHEBI:29034"/>
        <dbReference type="EC" id="1.1.2.3"/>
    </reaction>
    <physiologicalReaction direction="left-to-right" evidence="12">
        <dbReference type="Rhea" id="RHEA:19910"/>
    </physiologicalReaction>
</comment>
<keyword evidence="6" id="KW-0285">Flavoprotein</keyword>
<dbReference type="AlphaFoldDB" id="A0AAJ0FCJ9"/>
<dbReference type="EMBL" id="MU839025">
    <property type="protein sequence ID" value="KAK1763676.1"/>
    <property type="molecule type" value="Genomic_DNA"/>
</dbReference>
<dbReference type="FunFam" id="3.20.20.70:FF:000062">
    <property type="entry name" value="Cytochrome b2, mitochondrial, putative"/>
    <property type="match status" value="1"/>
</dbReference>
<dbReference type="CDD" id="cd02922">
    <property type="entry name" value="FCB2_FMN"/>
    <property type="match status" value="1"/>
</dbReference>
<feature type="domain" description="Cytochrome b5 heme-binding" evidence="18">
    <location>
        <begin position="4"/>
        <end position="81"/>
    </location>
</feature>
<dbReference type="Gene3D" id="3.10.120.10">
    <property type="entry name" value="Cytochrome b5-like heme/steroid binding domain"/>
    <property type="match status" value="1"/>
</dbReference>
<dbReference type="Proteomes" id="UP001244011">
    <property type="component" value="Unassembled WGS sequence"/>
</dbReference>
<name>A0AAJ0FCJ9_9PEZI</name>
<dbReference type="Pfam" id="PF00173">
    <property type="entry name" value="Cyt-b5"/>
    <property type="match status" value="1"/>
</dbReference>
<evidence type="ECO:0000256" key="1">
    <source>
        <dbReference type="ARBA" id="ARBA00001917"/>
    </source>
</evidence>